<comment type="caution">
    <text evidence="6">The sequence shown here is derived from an EMBL/GenBank/DDBJ whole genome shotgun (WGS) entry which is preliminary data.</text>
</comment>
<accession>A0AB34KSG6</accession>
<evidence type="ECO:0000256" key="1">
    <source>
        <dbReference type="ARBA" id="ARBA00004141"/>
    </source>
</evidence>
<dbReference type="InterPro" id="IPR045863">
    <property type="entry name" value="CorA_TM1_TM2"/>
</dbReference>
<dbReference type="RefSeq" id="XP_069229837.1">
    <property type="nucleotide sequence ID" value="XM_069373182.1"/>
</dbReference>
<dbReference type="GeneID" id="96006020"/>
<feature type="transmembrane region" description="Helical" evidence="5">
    <location>
        <begin position="306"/>
        <end position="327"/>
    </location>
</feature>
<sequence length="379" mass="42797">MSPSNKVSFRVIFCYIEQQQQTSFGCRIALSQSVVLQMLEELQVSPQVACAMLGEPDYWAPGDFVSHGMNGAAQKLEFFCQHPRWHIHTKGIPMSVYMTHNLSDRTTSYIVFTDHHQSRLEHVKRRLTDSFGAAKPADTQDPFMFHCLIIHEMFLDAKSVITPLRGNLYNQLDLVDAYSTKPAQKRDRNELEKVTIQLHVVSQDIDSMTASAEMTAMIIRRMQGAHDRFRELVAPNGAVNASTKIFDALRYLLESADSQKRWLTSYKARKDIALNLVFNLVTQQDATTSTTIAREAKADGAAMKTIAALTMVFLPGTFLSSVFSMSMLDGAKWWLYVALAVPLTIVVVSSWWLWITRPDLRVWRPRAHAKALAVAQSVP</sequence>
<dbReference type="Proteomes" id="UP000803884">
    <property type="component" value="Unassembled WGS sequence"/>
</dbReference>
<feature type="transmembrane region" description="Helical" evidence="5">
    <location>
        <begin position="333"/>
        <end position="354"/>
    </location>
</feature>
<comment type="subcellular location">
    <subcellularLocation>
        <location evidence="1">Membrane</location>
        <topology evidence="1">Multi-pass membrane protein</topology>
    </subcellularLocation>
</comment>
<evidence type="ECO:0000256" key="3">
    <source>
        <dbReference type="ARBA" id="ARBA00022989"/>
    </source>
</evidence>
<organism evidence="6 7">
    <name type="scientific">Cladosporium halotolerans</name>
    <dbReference type="NCBI Taxonomy" id="1052096"/>
    <lineage>
        <taxon>Eukaryota</taxon>
        <taxon>Fungi</taxon>
        <taxon>Dikarya</taxon>
        <taxon>Ascomycota</taxon>
        <taxon>Pezizomycotina</taxon>
        <taxon>Dothideomycetes</taxon>
        <taxon>Dothideomycetidae</taxon>
        <taxon>Cladosporiales</taxon>
        <taxon>Cladosporiaceae</taxon>
        <taxon>Cladosporium</taxon>
    </lineage>
</organism>
<gene>
    <name evidence="6" type="ORF">WHR41_04576</name>
</gene>
<dbReference type="AlphaFoldDB" id="A0AB34KSG6"/>
<evidence type="ECO:0000256" key="2">
    <source>
        <dbReference type="ARBA" id="ARBA00022692"/>
    </source>
</evidence>
<dbReference type="EMBL" id="JAAQHG020000013">
    <property type="protein sequence ID" value="KAL1586732.1"/>
    <property type="molecule type" value="Genomic_DNA"/>
</dbReference>
<keyword evidence="2 5" id="KW-0812">Transmembrane</keyword>
<dbReference type="GO" id="GO:0016020">
    <property type="term" value="C:membrane"/>
    <property type="evidence" value="ECO:0007669"/>
    <property type="project" value="UniProtKB-SubCell"/>
</dbReference>
<evidence type="ECO:0000256" key="4">
    <source>
        <dbReference type="ARBA" id="ARBA00023136"/>
    </source>
</evidence>
<keyword evidence="7" id="KW-1185">Reference proteome</keyword>
<evidence type="ECO:0000256" key="5">
    <source>
        <dbReference type="SAM" id="Phobius"/>
    </source>
</evidence>
<reference evidence="6 7" key="1">
    <citation type="journal article" date="2020" name="Microbiol. Resour. Announc.">
        <title>Draft Genome Sequence of a Cladosporium Species Isolated from the Mesophotic Ascidian Didemnum maculosum.</title>
        <authorList>
            <person name="Gioti A."/>
            <person name="Siaperas R."/>
            <person name="Nikolaivits E."/>
            <person name="Le Goff G."/>
            <person name="Ouazzani J."/>
            <person name="Kotoulas G."/>
            <person name="Topakas E."/>
        </authorList>
    </citation>
    <scope>NUCLEOTIDE SEQUENCE [LARGE SCALE GENOMIC DNA]</scope>
    <source>
        <strain evidence="6 7">TM138-S3</strain>
    </source>
</reference>
<protein>
    <submittedName>
        <fullName evidence="6">Uncharacterized protein</fullName>
    </submittedName>
</protein>
<evidence type="ECO:0000313" key="6">
    <source>
        <dbReference type="EMBL" id="KAL1586732.1"/>
    </source>
</evidence>
<name>A0AB34KSG6_9PEZI</name>
<proteinExistence type="predicted"/>
<keyword evidence="3 5" id="KW-1133">Transmembrane helix</keyword>
<dbReference type="Gene3D" id="1.20.58.340">
    <property type="entry name" value="Magnesium transport protein CorA, transmembrane region"/>
    <property type="match status" value="1"/>
</dbReference>
<keyword evidence="4 5" id="KW-0472">Membrane</keyword>
<evidence type="ECO:0000313" key="7">
    <source>
        <dbReference type="Proteomes" id="UP000803884"/>
    </source>
</evidence>
<dbReference type="SUPFAM" id="SSF144083">
    <property type="entry name" value="Magnesium transport protein CorA, transmembrane region"/>
    <property type="match status" value="1"/>
</dbReference>